<evidence type="ECO:0000313" key="9">
    <source>
        <dbReference type="Proteomes" id="UP000815325"/>
    </source>
</evidence>
<keyword evidence="9" id="KW-1185">Reference proteome</keyword>
<dbReference type="PROSITE" id="PS51640">
    <property type="entry name" value="MRG"/>
    <property type="match status" value="1"/>
</dbReference>
<reference evidence="8" key="1">
    <citation type="submission" date="2017-08" db="EMBL/GenBank/DDBJ databases">
        <authorList>
            <person name="Polle J.E."/>
            <person name="Barry K."/>
            <person name="Cushman J."/>
            <person name="Schmutz J."/>
            <person name="Tran D."/>
            <person name="Hathwaick L.T."/>
            <person name="Yim W.C."/>
            <person name="Jenkins J."/>
            <person name="Mckie-Krisberg Z.M."/>
            <person name="Prochnik S."/>
            <person name="Lindquist E."/>
            <person name="Dockter R.B."/>
            <person name="Adam C."/>
            <person name="Molina H."/>
            <person name="Bunkerborg J."/>
            <person name="Jin E."/>
            <person name="Buchheim M."/>
            <person name="Magnuson J."/>
        </authorList>
    </citation>
    <scope>NUCLEOTIDE SEQUENCE</scope>
    <source>
        <strain evidence="8">CCAP 19/18</strain>
    </source>
</reference>
<evidence type="ECO:0000256" key="1">
    <source>
        <dbReference type="ARBA" id="ARBA00004123"/>
    </source>
</evidence>
<evidence type="ECO:0000259" key="7">
    <source>
        <dbReference type="Pfam" id="PF05712"/>
    </source>
</evidence>
<dbReference type="InterPro" id="IPR026541">
    <property type="entry name" value="MRG_dom"/>
</dbReference>
<keyword evidence="4" id="KW-0804">Transcription</keyword>
<feature type="compositionally biased region" description="Polar residues" evidence="6">
    <location>
        <begin position="33"/>
        <end position="62"/>
    </location>
</feature>
<feature type="compositionally biased region" description="Low complexity" evidence="6">
    <location>
        <begin position="101"/>
        <end position="119"/>
    </location>
</feature>
<dbReference type="Pfam" id="PF05712">
    <property type="entry name" value="MRG"/>
    <property type="match status" value="1"/>
</dbReference>
<accession>A0ABQ7GM07</accession>
<feature type="domain" description="MRG" evidence="7">
    <location>
        <begin position="125"/>
        <end position="277"/>
    </location>
</feature>
<dbReference type="EMBL" id="MU069697">
    <property type="protein sequence ID" value="KAF5835603.1"/>
    <property type="molecule type" value="Genomic_DNA"/>
</dbReference>
<sequence>MHKPTLSLCRHRTNNNTCIHLPTLLLTNQHINTSTHTPTHQHTNTSTYTPTLALTPKQNTQPKSKKAAGGGARQPAAAATTSAVPMGVPVSILPTPSTGRAQRQAHPKQQPAAAAPTGAGPAVGLDIEVPPLLKKYLVEDFEQVAEGGKLVPLPRSPCVAELMDRYVAEARTGRTGSVDAEEEVAHGLMTYFDKALPVMLLYRNERDQAADALADGQMPRVLYGAEHLSRLMVKLPDIIPLGLLTDDQLATVATMVQDVMLWMADNTGSLFLPKDGYIKAEPEPMAE</sequence>
<name>A0ABQ7GM07_DUNSA</name>
<evidence type="ECO:0000313" key="8">
    <source>
        <dbReference type="EMBL" id="KAF5835603.1"/>
    </source>
</evidence>
<keyword evidence="3" id="KW-0805">Transcription regulation</keyword>
<proteinExistence type="predicted"/>
<feature type="region of interest" description="Disordered" evidence="6">
    <location>
        <begin position="33"/>
        <end position="119"/>
    </location>
</feature>
<organism evidence="8 9">
    <name type="scientific">Dunaliella salina</name>
    <name type="common">Green alga</name>
    <name type="synonym">Protococcus salinus</name>
    <dbReference type="NCBI Taxonomy" id="3046"/>
    <lineage>
        <taxon>Eukaryota</taxon>
        <taxon>Viridiplantae</taxon>
        <taxon>Chlorophyta</taxon>
        <taxon>core chlorophytes</taxon>
        <taxon>Chlorophyceae</taxon>
        <taxon>CS clade</taxon>
        <taxon>Chlamydomonadales</taxon>
        <taxon>Dunaliellaceae</taxon>
        <taxon>Dunaliella</taxon>
    </lineage>
</organism>
<dbReference type="PANTHER" id="PTHR10880:SF15">
    <property type="entry name" value="MSL COMPLEX SUBUNIT 3"/>
    <property type="match status" value="1"/>
</dbReference>
<dbReference type="PANTHER" id="PTHR10880">
    <property type="entry name" value="MORTALITY FACTOR 4-LIKE PROTEIN"/>
    <property type="match status" value="1"/>
</dbReference>
<keyword evidence="2" id="KW-0156">Chromatin regulator</keyword>
<dbReference type="InterPro" id="IPR008676">
    <property type="entry name" value="MRG"/>
</dbReference>
<dbReference type="InterPro" id="IPR038217">
    <property type="entry name" value="MRG_C_sf"/>
</dbReference>
<evidence type="ECO:0000256" key="6">
    <source>
        <dbReference type="SAM" id="MobiDB-lite"/>
    </source>
</evidence>
<comment type="subcellular location">
    <subcellularLocation>
        <location evidence="1">Nucleus</location>
    </subcellularLocation>
</comment>
<keyword evidence="5" id="KW-0539">Nucleus</keyword>
<evidence type="ECO:0000256" key="4">
    <source>
        <dbReference type="ARBA" id="ARBA00023163"/>
    </source>
</evidence>
<dbReference type="Proteomes" id="UP000815325">
    <property type="component" value="Unassembled WGS sequence"/>
</dbReference>
<comment type="caution">
    <text evidence="8">The sequence shown here is derived from an EMBL/GenBank/DDBJ whole genome shotgun (WGS) entry which is preliminary data.</text>
</comment>
<evidence type="ECO:0000256" key="2">
    <source>
        <dbReference type="ARBA" id="ARBA00022853"/>
    </source>
</evidence>
<gene>
    <name evidence="8" type="ORF">DUNSADRAFT_7151</name>
</gene>
<dbReference type="Gene3D" id="1.10.274.30">
    <property type="entry name" value="MRG domain"/>
    <property type="match status" value="1"/>
</dbReference>
<evidence type="ECO:0000256" key="5">
    <source>
        <dbReference type="ARBA" id="ARBA00023242"/>
    </source>
</evidence>
<protein>
    <submittedName>
        <fullName evidence="8">MRG-domain-containing protein</fullName>
    </submittedName>
</protein>
<evidence type="ECO:0000256" key="3">
    <source>
        <dbReference type="ARBA" id="ARBA00023015"/>
    </source>
</evidence>